<dbReference type="EMBL" id="JANIPJ010000009">
    <property type="protein sequence ID" value="MCR2804876.1"/>
    <property type="molecule type" value="Genomic_DNA"/>
</dbReference>
<dbReference type="Pfam" id="PF00391">
    <property type="entry name" value="PEP-utilizers"/>
    <property type="match status" value="1"/>
</dbReference>
<keyword evidence="13 17" id="KW-0479">Metal-binding</keyword>
<dbReference type="SUPFAM" id="SSF51621">
    <property type="entry name" value="Phosphoenolpyruvate/pyruvate domain"/>
    <property type="match status" value="1"/>
</dbReference>
<dbReference type="InterPro" id="IPR008731">
    <property type="entry name" value="PTS_EIN"/>
</dbReference>
<feature type="binding site" evidence="19">
    <location>
        <position position="466"/>
    </location>
    <ligand>
        <name>phosphoenolpyruvate</name>
        <dbReference type="ChEBI" id="CHEBI:58702"/>
    </ligand>
</feature>
<dbReference type="InterPro" id="IPR024692">
    <property type="entry name" value="PTS_EI"/>
</dbReference>
<feature type="active site" description="Proton donor" evidence="18">
    <location>
        <position position="503"/>
    </location>
</feature>
<dbReference type="PANTHER" id="PTHR46244:SF3">
    <property type="entry name" value="PHOSPHOENOLPYRUVATE-PROTEIN PHOSPHOTRANSFERASE"/>
    <property type="match status" value="1"/>
</dbReference>
<feature type="domain" description="Phosphotransferase system enzyme I N-terminal" evidence="23">
    <location>
        <begin position="3"/>
        <end position="126"/>
    </location>
</feature>
<proteinExistence type="inferred from homology"/>
<evidence type="ECO:0000256" key="8">
    <source>
        <dbReference type="ARBA" id="ARBA00022448"/>
    </source>
</evidence>
<keyword evidence="11 17" id="KW-0808">Transferase</keyword>
<dbReference type="GO" id="GO:0016301">
    <property type="term" value="F:kinase activity"/>
    <property type="evidence" value="ECO:0007669"/>
    <property type="project" value="UniProtKB-KW"/>
</dbReference>
<keyword evidence="8 17" id="KW-0813">Transport</keyword>
<dbReference type="InterPro" id="IPR000121">
    <property type="entry name" value="PEP_util_C"/>
</dbReference>
<comment type="similarity">
    <text evidence="5 17">Belongs to the PEP-utilizing enzyme family.</text>
</comment>
<keyword evidence="9 17" id="KW-0963">Cytoplasm</keyword>
<evidence type="ECO:0000256" key="10">
    <source>
        <dbReference type="ARBA" id="ARBA00022597"/>
    </source>
</evidence>
<dbReference type="InterPro" id="IPR036637">
    <property type="entry name" value="Phosphohistidine_dom_sf"/>
</dbReference>
<evidence type="ECO:0000256" key="9">
    <source>
        <dbReference type="ARBA" id="ARBA00022490"/>
    </source>
</evidence>
<dbReference type="InterPro" id="IPR015813">
    <property type="entry name" value="Pyrv/PenolPyrv_kinase-like_dom"/>
</dbReference>
<dbReference type="SUPFAM" id="SSF52009">
    <property type="entry name" value="Phosphohistidine domain"/>
    <property type="match status" value="1"/>
</dbReference>
<dbReference type="GO" id="GO:0046872">
    <property type="term" value="F:metal ion binding"/>
    <property type="evidence" value="ECO:0007669"/>
    <property type="project" value="UniProtKB-KW"/>
</dbReference>
<organism evidence="24 25">
    <name type="scientific">Paenibacillus soyae</name>
    <dbReference type="NCBI Taxonomy" id="2969249"/>
    <lineage>
        <taxon>Bacteria</taxon>
        <taxon>Bacillati</taxon>
        <taxon>Bacillota</taxon>
        <taxon>Bacilli</taxon>
        <taxon>Bacillales</taxon>
        <taxon>Paenibacillaceae</taxon>
        <taxon>Paenibacillus</taxon>
    </lineage>
</organism>
<dbReference type="GO" id="GO:0005737">
    <property type="term" value="C:cytoplasm"/>
    <property type="evidence" value="ECO:0007669"/>
    <property type="project" value="UniProtKB-SubCell"/>
</dbReference>
<dbReference type="InterPro" id="IPR050499">
    <property type="entry name" value="PEP-utilizing_PTS_enzyme"/>
</dbReference>
<evidence type="ECO:0000313" key="24">
    <source>
        <dbReference type="EMBL" id="MCR2804876.1"/>
    </source>
</evidence>
<evidence type="ECO:0000259" key="22">
    <source>
        <dbReference type="Pfam" id="PF02896"/>
    </source>
</evidence>
<dbReference type="RefSeq" id="WP_257446377.1">
    <property type="nucleotide sequence ID" value="NZ_JANIPJ010000009.1"/>
</dbReference>
<keyword evidence="12 17" id="KW-0598">Phosphotransferase system</keyword>
<comment type="cofactor">
    <cofactor evidence="2 17 20">
        <name>Mg(2+)</name>
        <dbReference type="ChEBI" id="CHEBI:18420"/>
    </cofactor>
</comment>
<feature type="binding site" evidence="20">
    <location>
        <position position="432"/>
    </location>
    <ligand>
        <name>Mg(2+)</name>
        <dbReference type="ChEBI" id="CHEBI:18420"/>
    </ligand>
</feature>
<dbReference type="NCBIfam" id="TIGR01417">
    <property type="entry name" value="PTS_I_fam"/>
    <property type="match status" value="1"/>
</dbReference>
<comment type="function">
    <text evidence="3 17">General (non sugar-specific) component of the phosphoenolpyruvate-dependent sugar phosphotransferase system (sugar PTS). This major carbohydrate active-transport system catalyzes the phosphorylation of incoming sugar substrates concomitantly with their translocation across the cell membrane. Enzyme I transfers the phosphoryl group from phosphoenolpyruvate (PEP) to the phosphoryl carrier protein (HPr).</text>
</comment>
<evidence type="ECO:0000256" key="6">
    <source>
        <dbReference type="ARBA" id="ARBA00012232"/>
    </source>
</evidence>
<dbReference type="PRINTS" id="PR01736">
    <property type="entry name" value="PHPHTRNFRASE"/>
</dbReference>
<feature type="active site" description="Tele-phosphohistidine intermediate" evidence="18">
    <location>
        <position position="189"/>
    </location>
</feature>
<keyword evidence="14 17" id="KW-0418">Kinase</keyword>
<evidence type="ECO:0000256" key="2">
    <source>
        <dbReference type="ARBA" id="ARBA00001946"/>
    </source>
</evidence>
<evidence type="ECO:0000256" key="5">
    <source>
        <dbReference type="ARBA" id="ARBA00007837"/>
    </source>
</evidence>
<keyword evidence="10 17" id="KW-0762">Sugar transport</keyword>
<dbReference type="InterPro" id="IPR023151">
    <property type="entry name" value="PEP_util_CS"/>
</dbReference>
<dbReference type="SUPFAM" id="SSF47831">
    <property type="entry name" value="Enzyme I of the PEP:sugar phosphotransferase system HPr-binding (sub)domain"/>
    <property type="match status" value="1"/>
</dbReference>
<dbReference type="Pfam" id="PF05524">
    <property type="entry name" value="PEP-utilisers_N"/>
    <property type="match status" value="1"/>
</dbReference>
<dbReference type="Gene3D" id="3.50.30.10">
    <property type="entry name" value="Phosphohistidine domain"/>
    <property type="match status" value="1"/>
</dbReference>
<feature type="domain" description="PEP-utilising enzyme C-terminal" evidence="22">
    <location>
        <begin position="253"/>
        <end position="539"/>
    </location>
</feature>
<comment type="caution">
    <text evidence="24">The sequence shown here is derived from an EMBL/GenBank/DDBJ whole genome shotgun (WGS) entry which is preliminary data.</text>
</comment>
<evidence type="ECO:0000256" key="15">
    <source>
        <dbReference type="ARBA" id="ARBA00022842"/>
    </source>
</evidence>
<dbReference type="PROSITE" id="PS00742">
    <property type="entry name" value="PEP_ENZYMES_2"/>
    <property type="match status" value="1"/>
</dbReference>
<dbReference type="PIRSF" id="PIRSF000732">
    <property type="entry name" value="PTS_enzyme_I"/>
    <property type="match status" value="1"/>
</dbReference>
<gene>
    <name evidence="24" type="primary">ptsP</name>
    <name evidence="24" type="ORF">NQZ67_13405</name>
</gene>
<dbReference type="InterPro" id="IPR040442">
    <property type="entry name" value="Pyrv_kinase-like_dom_sf"/>
</dbReference>
<feature type="binding site" evidence="19">
    <location>
        <position position="297"/>
    </location>
    <ligand>
        <name>phosphoenolpyruvate</name>
        <dbReference type="ChEBI" id="CHEBI:58702"/>
    </ligand>
</feature>
<evidence type="ECO:0000256" key="11">
    <source>
        <dbReference type="ARBA" id="ARBA00022679"/>
    </source>
</evidence>
<feature type="binding site" evidence="19">
    <location>
        <position position="333"/>
    </location>
    <ligand>
        <name>phosphoenolpyruvate</name>
        <dbReference type="ChEBI" id="CHEBI:58702"/>
    </ligand>
</feature>
<dbReference type="Gene3D" id="1.10.274.10">
    <property type="entry name" value="PtsI, HPr-binding domain"/>
    <property type="match status" value="1"/>
</dbReference>
<protein>
    <recommendedName>
        <fullName evidence="7 17">Phosphoenolpyruvate-protein phosphotransferase</fullName>
        <ecNumber evidence="6 17">2.7.3.9</ecNumber>
    </recommendedName>
    <alternativeName>
        <fullName evidence="16 17">Phosphotransferase system, enzyme I</fullName>
    </alternativeName>
</protein>
<sequence>MIQGIGASSGIAVGKAFVLPNWEWEVPDQKIDVADFAREFERVYEGIRTSKNEIEQIKDELREVVGSEETHIFDAHIAILDDPVFMNEIQGIIQRQYKAAEVAVKEAIDHFVTMFDLLDDDYMKERALDIKDVGNRLLKHLLGVPEIALPKDTQPFILVAKELSPSQLAHINPDHVLGIVTMAGSTTSHSSIMARALGIPLVVGIEGDLKEPITTGQTIVIDGGDGKVFIDPAPDVIEQYHSLHEKQTEAKRKLQHIADRRAVTPDGKALRLEANISSMKELEIALSSGANGVGLFRTEFLYMDRNRFPREEEQYEVYRSVAERLGGDPLVIRTLDIGGDKQLDYFELPEEDNPFLGYRAIRISLDRKDLFKTQLRAILRASAFGEVKLMYPLISSIEEVRAANAILDEAKRELDREGIPYNPNMKVGIMIEVPAAVMIADLLAQEVDFFSIGTNDLVQFTLAVDRMNEEISHLYDPFHPALLRMLVQTTAAAKKSGITISVCGEMAGDLRALPIWLSLDVDELSMSAHSILHVKQRLLDTRQEQCRALLEQLKTCRTSGEIVQRLEDFSASSISPVFSADKVE</sequence>
<evidence type="ECO:0000256" key="12">
    <source>
        <dbReference type="ARBA" id="ARBA00022683"/>
    </source>
</evidence>
<accession>A0A9X2S982</accession>
<dbReference type="InterPro" id="IPR006318">
    <property type="entry name" value="PTS_EI-like"/>
</dbReference>
<evidence type="ECO:0000256" key="16">
    <source>
        <dbReference type="ARBA" id="ARBA00033235"/>
    </source>
</evidence>
<dbReference type="GO" id="GO:0009401">
    <property type="term" value="P:phosphoenolpyruvate-dependent sugar phosphotransferase system"/>
    <property type="evidence" value="ECO:0007669"/>
    <property type="project" value="UniProtKB-KW"/>
</dbReference>
<dbReference type="Proteomes" id="UP001141950">
    <property type="component" value="Unassembled WGS sequence"/>
</dbReference>
<evidence type="ECO:0000256" key="1">
    <source>
        <dbReference type="ARBA" id="ARBA00000683"/>
    </source>
</evidence>
<dbReference type="AlphaFoldDB" id="A0A9X2S982"/>
<keyword evidence="15 17" id="KW-0460">Magnesium</keyword>
<dbReference type="InterPro" id="IPR008279">
    <property type="entry name" value="PEP-util_enz_mobile_dom"/>
</dbReference>
<feature type="binding site" evidence="20">
    <location>
        <position position="456"/>
    </location>
    <ligand>
        <name>Mg(2+)</name>
        <dbReference type="ChEBI" id="CHEBI:18420"/>
    </ligand>
</feature>
<comment type="catalytic activity">
    <reaction evidence="1 17">
        <text>L-histidyl-[protein] + phosphoenolpyruvate = N(pros)-phospho-L-histidyl-[protein] + pyruvate</text>
        <dbReference type="Rhea" id="RHEA:23880"/>
        <dbReference type="Rhea" id="RHEA-COMP:9745"/>
        <dbReference type="Rhea" id="RHEA-COMP:9746"/>
        <dbReference type="ChEBI" id="CHEBI:15361"/>
        <dbReference type="ChEBI" id="CHEBI:29979"/>
        <dbReference type="ChEBI" id="CHEBI:58702"/>
        <dbReference type="ChEBI" id="CHEBI:64837"/>
        <dbReference type="EC" id="2.7.3.9"/>
    </reaction>
</comment>
<evidence type="ECO:0000256" key="17">
    <source>
        <dbReference type="PIRNR" id="PIRNR000732"/>
    </source>
</evidence>
<keyword evidence="25" id="KW-1185">Reference proteome</keyword>
<evidence type="ECO:0000256" key="14">
    <source>
        <dbReference type="ARBA" id="ARBA00022777"/>
    </source>
</evidence>
<evidence type="ECO:0000256" key="7">
    <source>
        <dbReference type="ARBA" id="ARBA00016544"/>
    </source>
</evidence>
<dbReference type="PANTHER" id="PTHR46244">
    <property type="entry name" value="PHOSPHOENOLPYRUVATE-PROTEIN PHOSPHOTRANSFERASE"/>
    <property type="match status" value="1"/>
</dbReference>
<dbReference type="Gene3D" id="3.20.20.60">
    <property type="entry name" value="Phosphoenolpyruvate-binding domains"/>
    <property type="match status" value="1"/>
</dbReference>
<evidence type="ECO:0000256" key="20">
    <source>
        <dbReference type="PIRSR" id="PIRSR000732-3"/>
    </source>
</evidence>
<evidence type="ECO:0000259" key="23">
    <source>
        <dbReference type="Pfam" id="PF05524"/>
    </source>
</evidence>
<evidence type="ECO:0000256" key="18">
    <source>
        <dbReference type="PIRSR" id="PIRSR000732-1"/>
    </source>
</evidence>
<evidence type="ECO:0000313" key="25">
    <source>
        <dbReference type="Proteomes" id="UP001141950"/>
    </source>
</evidence>
<feature type="domain" description="PEP-utilising enzyme mobile" evidence="21">
    <location>
        <begin position="155"/>
        <end position="226"/>
    </location>
</feature>
<dbReference type="EC" id="2.7.3.9" evidence="6 17"/>
<evidence type="ECO:0000256" key="19">
    <source>
        <dbReference type="PIRSR" id="PIRSR000732-2"/>
    </source>
</evidence>
<evidence type="ECO:0000256" key="3">
    <source>
        <dbReference type="ARBA" id="ARBA00002728"/>
    </source>
</evidence>
<evidence type="ECO:0000256" key="13">
    <source>
        <dbReference type="ARBA" id="ARBA00022723"/>
    </source>
</evidence>
<evidence type="ECO:0000259" key="21">
    <source>
        <dbReference type="Pfam" id="PF00391"/>
    </source>
</evidence>
<reference evidence="24" key="1">
    <citation type="submission" date="2022-08" db="EMBL/GenBank/DDBJ databases">
        <title>The genomic sequence of strain Paenibacillus sp. SCIV0701.</title>
        <authorList>
            <person name="Zhao H."/>
        </authorList>
    </citation>
    <scope>NUCLEOTIDE SEQUENCE</scope>
    <source>
        <strain evidence="24">SCIV0701</strain>
    </source>
</reference>
<dbReference type="Pfam" id="PF02896">
    <property type="entry name" value="PEP-utilizers_C"/>
    <property type="match status" value="1"/>
</dbReference>
<comment type="subcellular location">
    <subcellularLocation>
        <location evidence="4 17">Cytoplasm</location>
    </subcellularLocation>
</comment>
<name>A0A9X2S982_9BACL</name>
<dbReference type="GO" id="GO:0008965">
    <property type="term" value="F:phosphoenolpyruvate-protein phosphotransferase activity"/>
    <property type="evidence" value="ECO:0007669"/>
    <property type="project" value="UniProtKB-EC"/>
</dbReference>
<dbReference type="InterPro" id="IPR036618">
    <property type="entry name" value="PtsI_HPr-bd_sf"/>
</dbReference>
<feature type="binding site" evidence="19">
    <location>
        <begin position="455"/>
        <end position="456"/>
    </location>
    <ligand>
        <name>phosphoenolpyruvate</name>
        <dbReference type="ChEBI" id="CHEBI:58702"/>
    </ligand>
</feature>
<evidence type="ECO:0000256" key="4">
    <source>
        <dbReference type="ARBA" id="ARBA00004496"/>
    </source>
</evidence>